<keyword evidence="2" id="KW-0645">Protease</keyword>
<name>F4LV51_TEPAE</name>
<dbReference type="SUPFAM" id="SSF50156">
    <property type="entry name" value="PDZ domain-like"/>
    <property type="match status" value="1"/>
</dbReference>
<evidence type="ECO:0000313" key="5">
    <source>
        <dbReference type="EMBL" id="CDI41080.1"/>
    </source>
</evidence>
<dbReference type="InterPro" id="IPR001940">
    <property type="entry name" value="Peptidase_S1C"/>
</dbReference>
<evidence type="ECO:0000256" key="2">
    <source>
        <dbReference type="ARBA" id="ARBA00022670"/>
    </source>
</evidence>
<evidence type="ECO:0000259" key="4">
    <source>
        <dbReference type="PROSITE" id="PS50106"/>
    </source>
</evidence>
<accession>F4LV51</accession>
<evidence type="ECO:0000256" key="3">
    <source>
        <dbReference type="ARBA" id="ARBA00022801"/>
    </source>
</evidence>
<dbReference type="PRINTS" id="PR00834">
    <property type="entry name" value="PROTEASES2C"/>
</dbReference>
<reference evidence="6" key="1">
    <citation type="journal article" date="2013" name="Genome Announc.">
        <title>First genome sequence of a syntrophic acetate-oxidizing bacterium, Tepidanaerobacter acetatoxydans strain Re1.</title>
        <authorList>
            <person name="Manzoor S."/>
            <person name="Bongcam-Rudloff E."/>
            <person name="Schnurer A."/>
            <person name="Muller B."/>
        </authorList>
    </citation>
    <scope>NUCLEOTIDE SEQUENCE [LARGE SCALE GENOMIC DNA]</scope>
    <source>
        <strain evidence="6">Re1</strain>
    </source>
</reference>
<gene>
    <name evidence="5" type="ordered locus">TEPIRE1_2803</name>
</gene>
<feature type="domain" description="PDZ" evidence="4">
    <location>
        <begin position="266"/>
        <end position="357"/>
    </location>
</feature>
<dbReference type="STRING" id="1209989.TepRe1_2600"/>
<dbReference type="InterPro" id="IPR036034">
    <property type="entry name" value="PDZ_sf"/>
</dbReference>
<dbReference type="AlphaFoldDB" id="F4LV51"/>
<dbReference type="InterPro" id="IPR001478">
    <property type="entry name" value="PDZ"/>
</dbReference>
<dbReference type="PANTHER" id="PTHR22939:SF129">
    <property type="entry name" value="SERINE PROTEASE HTRA2, MITOCHONDRIAL"/>
    <property type="match status" value="1"/>
</dbReference>
<dbReference type="PROSITE" id="PS50106">
    <property type="entry name" value="PDZ"/>
    <property type="match status" value="1"/>
</dbReference>
<dbReference type="KEGG" id="tae:TepiRe1_2803"/>
<evidence type="ECO:0000256" key="1">
    <source>
        <dbReference type="ARBA" id="ARBA00010541"/>
    </source>
</evidence>
<sequence length="371" mass="39595">MEKHNNRWPRLDIKKILAVAVLSSLIGALAATFITTSIIYGNQQSRPEQKSETSEIAQVQEAAIPVIAREVTPAVVGISTVRVEYDFFYRPVETEAVGSGIIVNESGYIITNDHVVGNADQITVFLSDGRKYKAHRLYSDSALDLSVIKISAPDLTVAKLGDSDKVVVGDLAVAIGNPLGLALQRTVTAGIISALNRTVVVRDGRGEVLMQDLIQTDASINPGNSGGPLVNSHGEIIGINTVKASQAEAIGFSIPINMARPIVNSIIEKGRFDKPYLGIEGIDREIAQAMNIKLTVDSGIYVTGVKEGSPADVAGIRKGDVITKLAGKKVGSMAKLRQVMYGLGVGKQVDIEIMRDRSVITKTIVPSKITA</sequence>
<dbReference type="GO" id="GO:0004252">
    <property type="term" value="F:serine-type endopeptidase activity"/>
    <property type="evidence" value="ECO:0007669"/>
    <property type="project" value="InterPro"/>
</dbReference>
<keyword evidence="3" id="KW-0378">Hydrolase</keyword>
<dbReference type="SUPFAM" id="SSF50494">
    <property type="entry name" value="Trypsin-like serine proteases"/>
    <property type="match status" value="1"/>
</dbReference>
<dbReference type="eggNOG" id="COG0265">
    <property type="taxonomic scope" value="Bacteria"/>
</dbReference>
<organism evidence="5 6">
    <name type="scientific">Tepidanaerobacter acetatoxydans (strain DSM 21804 / JCM 16047 / Re1)</name>
    <dbReference type="NCBI Taxonomy" id="1209989"/>
    <lineage>
        <taxon>Bacteria</taxon>
        <taxon>Bacillati</taxon>
        <taxon>Bacillota</taxon>
        <taxon>Clostridia</taxon>
        <taxon>Thermosediminibacterales</taxon>
        <taxon>Tepidanaerobacteraceae</taxon>
        <taxon>Tepidanaerobacter</taxon>
    </lineage>
</organism>
<dbReference type="KEGG" id="tep:TepRe1_2600"/>
<dbReference type="EMBL" id="HF563609">
    <property type="protein sequence ID" value="CDI41080.1"/>
    <property type="molecule type" value="Genomic_DNA"/>
</dbReference>
<proteinExistence type="inferred from homology"/>
<dbReference type="Pfam" id="PF13180">
    <property type="entry name" value="PDZ_2"/>
    <property type="match status" value="1"/>
</dbReference>
<dbReference type="PANTHER" id="PTHR22939">
    <property type="entry name" value="SERINE PROTEASE FAMILY S1C HTRA-RELATED"/>
    <property type="match status" value="1"/>
</dbReference>
<dbReference type="Proteomes" id="UP000010802">
    <property type="component" value="Chromosome"/>
</dbReference>
<comment type="similarity">
    <text evidence="1">Belongs to the peptidase S1C family.</text>
</comment>
<keyword evidence="6" id="KW-1185">Reference proteome</keyword>
<dbReference type="Pfam" id="PF13365">
    <property type="entry name" value="Trypsin_2"/>
    <property type="match status" value="1"/>
</dbReference>
<evidence type="ECO:0000313" key="6">
    <source>
        <dbReference type="Proteomes" id="UP000010802"/>
    </source>
</evidence>
<dbReference type="InterPro" id="IPR009003">
    <property type="entry name" value="Peptidase_S1_PA"/>
</dbReference>
<protein>
    <submittedName>
        <fullName evidence="5">Peptidase S1 and S6 chymotrypsin/Hap</fullName>
    </submittedName>
</protein>
<dbReference type="Gene3D" id="2.40.10.120">
    <property type="match status" value="1"/>
</dbReference>
<dbReference type="GO" id="GO:0006508">
    <property type="term" value="P:proteolysis"/>
    <property type="evidence" value="ECO:0007669"/>
    <property type="project" value="UniProtKB-KW"/>
</dbReference>
<dbReference type="Gene3D" id="2.30.42.10">
    <property type="match status" value="1"/>
</dbReference>
<dbReference type="SMART" id="SM00228">
    <property type="entry name" value="PDZ"/>
    <property type="match status" value="1"/>
</dbReference>
<dbReference type="HOGENOM" id="CLU_020120_0_0_9"/>